<accession>A0AAD9Q599</accession>
<dbReference type="EMBL" id="JARQWQ010000068">
    <property type="protein sequence ID" value="KAK2554605.1"/>
    <property type="molecule type" value="Genomic_DNA"/>
</dbReference>
<reference evidence="2" key="1">
    <citation type="journal article" date="2023" name="G3 (Bethesda)">
        <title>Whole genome assembly and annotation of the endangered Caribbean coral Acropora cervicornis.</title>
        <authorList>
            <person name="Selwyn J.D."/>
            <person name="Vollmer S.V."/>
        </authorList>
    </citation>
    <scope>NUCLEOTIDE SEQUENCE</scope>
    <source>
        <strain evidence="2">K2</strain>
    </source>
</reference>
<sequence>MSKLIYVVVLGQHGHRTYRLVPPRISPSHFAQSPSDQTITKVLFHKGVGVGHFFEEVMERIMFHAKLKSDVISIKVLFHKGVGVGHFFEEVMERIMFHTKQKSDIISITFRCYYIAQRSLSRGNVSENNSPNQHNRVKQAKRQEKDSSLFTNFSEVKIQNKES</sequence>
<feature type="region of interest" description="Disordered" evidence="1">
    <location>
        <begin position="124"/>
        <end position="163"/>
    </location>
</feature>
<comment type="caution">
    <text evidence="2">The sequence shown here is derived from an EMBL/GenBank/DDBJ whole genome shotgun (WGS) entry which is preliminary data.</text>
</comment>
<evidence type="ECO:0000313" key="3">
    <source>
        <dbReference type="Proteomes" id="UP001249851"/>
    </source>
</evidence>
<evidence type="ECO:0000313" key="2">
    <source>
        <dbReference type="EMBL" id="KAK2554605.1"/>
    </source>
</evidence>
<dbReference type="Proteomes" id="UP001249851">
    <property type="component" value="Unassembled WGS sequence"/>
</dbReference>
<proteinExistence type="predicted"/>
<reference evidence="2" key="2">
    <citation type="journal article" date="2023" name="Science">
        <title>Genomic signatures of disease resistance in endangered staghorn corals.</title>
        <authorList>
            <person name="Vollmer S.V."/>
            <person name="Selwyn J.D."/>
            <person name="Despard B.A."/>
            <person name="Roesel C.L."/>
        </authorList>
    </citation>
    <scope>NUCLEOTIDE SEQUENCE</scope>
    <source>
        <strain evidence="2">K2</strain>
    </source>
</reference>
<organism evidence="2 3">
    <name type="scientific">Acropora cervicornis</name>
    <name type="common">Staghorn coral</name>
    <dbReference type="NCBI Taxonomy" id="6130"/>
    <lineage>
        <taxon>Eukaryota</taxon>
        <taxon>Metazoa</taxon>
        <taxon>Cnidaria</taxon>
        <taxon>Anthozoa</taxon>
        <taxon>Hexacorallia</taxon>
        <taxon>Scleractinia</taxon>
        <taxon>Astrocoeniina</taxon>
        <taxon>Acroporidae</taxon>
        <taxon>Acropora</taxon>
    </lineage>
</organism>
<name>A0AAD9Q599_ACRCE</name>
<feature type="compositionally biased region" description="Polar residues" evidence="1">
    <location>
        <begin position="124"/>
        <end position="134"/>
    </location>
</feature>
<dbReference type="AlphaFoldDB" id="A0AAD9Q599"/>
<evidence type="ECO:0000256" key="1">
    <source>
        <dbReference type="SAM" id="MobiDB-lite"/>
    </source>
</evidence>
<protein>
    <submittedName>
        <fullName evidence="2">Uncharacterized protein</fullName>
    </submittedName>
</protein>
<keyword evidence="3" id="KW-1185">Reference proteome</keyword>
<gene>
    <name evidence="2" type="ORF">P5673_023835</name>
</gene>